<dbReference type="AlphaFoldDB" id="A0A1D2LZ86"/>
<dbReference type="Proteomes" id="UP000243591">
    <property type="component" value="Chromosome"/>
</dbReference>
<accession>A0A1D2LZ86</accession>
<organism evidence="6 7">
    <name type="scientific">Brochothrix thermosphacta</name>
    <name type="common">Microbacterium thermosphactum</name>
    <dbReference type="NCBI Taxonomy" id="2756"/>
    <lineage>
        <taxon>Bacteria</taxon>
        <taxon>Bacillati</taxon>
        <taxon>Bacillota</taxon>
        <taxon>Bacilli</taxon>
        <taxon>Bacillales</taxon>
        <taxon>Listeriaceae</taxon>
        <taxon>Brochothrix</taxon>
    </lineage>
</organism>
<evidence type="ECO:0000313" key="7">
    <source>
        <dbReference type="Proteomes" id="UP000243591"/>
    </source>
</evidence>
<sequence>MGHHIDTFLAQIGNRNDEKTGAITTPIYLSSTYAHPALGESTGFDYTRTANPTRSVVEEALAKLEGGSFAVATSSGMAAIQLVMSLFKTGDHIITSHHSYGGSLRYFDLLTAQQGITFSFWDDLNSDISALITPETKAIWIETPTNPLMLELDIATIAKIAHKHDILVCVDNTFYTPLLQQPLQLGADIVVHSATKYLSGHNDVLAGAVICNDDALAKTLGANLNTTGATLAPFDCFLLIRGLKTLALRMAKHQENAQALFNYLSTHPSIEQVYYPGQGGMLSFSIKDASKIGPLLSSLTVFSFAESLGSVESLITYPLTQTHVDMSAEDLAICGIDEHLLRLSVGIEDSADLIADLKQALESEELL</sequence>
<evidence type="ECO:0000256" key="3">
    <source>
        <dbReference type="ARBA" id="ARBA00022898"/>
    </source>
</evidence>
<dbReference type="RefSeq" id="WP_069125329.1">
    <property type="nucleotide sequence ID" value="NZ_CP023483.1"/>
</dbReference>
<evidence type="ECO:0000313" key="6">
    <source>
        <dbReference type="EMBL" id="ATF25613.1"/>
    </source>
</evidence>
<dbReference type="InterPro" id="IPR015422">
    <property type="entry name" value="PyrdxlP-dep_Trfase_small"/>
</dbReference>
<dbReference type="Gene3D" id="3.40.640.10">
    <property type="entry name" value="Type I PLP-dependent aspartate aminotransferase-like (Major domain)"/>
    <property type="match status" value="1"/>
</dbReference>
<evidence type="ECO:0000256" key="4">
    <source>
        <dbReference type="PIRSR" id="PIRSR001434-2"/>
    </source>
</evidence>
<comment type="similarity">
    <text evidence="2 5">Belongs to the trans-sulfuration enzymes family.</text>
</comment>
<dbReference type="InterPro" id="IPR054542">
    <property type="entry name" value="Cys_met_metab_PP"/>
</dbReference>
<dbReference type="FunFam" id="3.40.640.10:FF:000009">
    <property type="entry name" value="Cystathionine gamma-synthase homolog"/>
    <property type="match status" value="1"/>
</dbReference>
<dbReference type="GO" id="GO:0016846">
    <property type="term" value="F:carbon-sulfur lyase activity"/>
    <property type="evidence" value="ECO:0007669"/>
    <property type="project" value="TreeGrafter"/>
</dbReference>
<dbReference type="CDD" id="cd00614">
    <property type="entry name" value="CGS_like"/>
    <property type="match status" value="1"/>
</dbReference>
<keyword evidence="3 4" id="KW-0663">Pyridoxal phosphate</keyword>
<dbReference type="GO" id="GO:0003962">
    <property type="term" value="F:cystathionine gamma-synthase activity"/>
    <property type="evidence" value="ECO:0007669"/>
    <property type="project" value="UniProtKB-EC"/>
</dbReference>
<dbReference type="InterPro" id="IPR015424">
    <property type="entry name" value="PyrdxlP-dep_Trfase"/>
</dbReference>
<gene>
    <name evidence="6" type="ORF">CNY62_03970</name>
</gene>
<dbReference type="Pfam" id="PF01053">
    <property type="entry name" value="Cys_Met_Meta_PP"/>
    <property type="match status" value="1"/>
</dbReference>
<dbReference type="SUPFAM" id="SSF53383">
    <property type="entry name" value="PLP-dependent transferases"/>
    <property type="match status" value="1"/>
</dbReference>
<dbReference type="PANTHER" id="PTHR11808:SF90">
    <property type="entry name" value="CYSTATHIONINE GAMMA-SYNTHASE"/>
    <property type="match status" value="1"/>
</dbReference>
<dbReference type="PANTHER" id="PTHR11808">
    <property type="entry name" value="TRANS-SULFURATION ENZYME FAMILY MEMBER"/>
    <property type="match status" value="1"/>
</dbReference>
<evidence type="ECO:0000256" key="2">
    <source>
        <dbReference type="ARBA" id="ARBA00009077"/>
    </source>
</evidence>
<dbReference type="STRING" id="2756.BFR44_07850"/>
<dbReference type="PROSITE" id="PS00868">
    <property type="entry name" value="CYS_MET_METAB_PP"/>
    <property type="match status" value="1"/>
</dbReference>
<dbReference type="GO" id="GO:0005737">
    <property type="term" value="C:cytoplasm"/>
    <property type="evidence" value="ECO:0007669"/>
    <property type="project" value="TreeGrafter"/>
</dbReference>
<dbReference type="GO" id="GO:0019346">
    <property type="term" value="P:transsulfuration"/>
    <property type="evidence" value="ECO:0007669"/>
    <property type="project" value="InterPro"/>
</dbReference>
<keyword evidence="7" id="KW-1185">Reference proteome</keyword>
<dbReference type="InterPro" id="IPR000277">
    <property type="entry name" value="Cys/Met-Metab_PyrdxlP-dep_enz"/>
</dbReference>
<feature type="modified residue" description="N6-(pyridoxal phosphate)lysine" evidence="4">
    <location>
        <position position="196"/>
    </location>
</feature>
<keyword evidence="6" id="KW-0808">Transferase</keyword>
<reference evidence="6 7" key="1">
    <citation type="submission" date="2017-09" db="EMBL/GenBank/DDBJ databases">
        <title>Complete Genome Sequences of Two Strains of the Meat Spoilage Bacterium Brochothrix thermosphacta Isolated from Ground Chicken.</title>
        <authorList>
            <person name="Paoli G.C."/>
            <person name="Wijey C."/>
            <person name="Chen C.-Y."/>
            <person name="Nguyen L."/>
            <person name="Yan X."/>
            <person name="Irwin P.L."/>
        </authorList>
    </citation>
    <scope>NUCLEOTIDE SEQUENCE [LARGE SCALE GENOMIC DNA]</scope>
    <source>
        <strain evidence="6 7">BI</strain>
    </source>
</reference>
<evidence type="ECO:0000256" key="5">
    <source>
        <dbReference type="RuleBase" id="RU362118"/>
    </source>
</evidence>
<dbReference type="OrthoDB" id="9780685at2"/>
<name>A0A1D2LZ86_BROTH</name>
<comment type="cofactor">
    <cofactor evidence="1 5">
        <name>pyridoxal 5'-phosphate</name>
        <dbReference type="ChEBI" id="CHEBI:597326"/>
    </cofactor>
</comment>
<dbReference type="Gene3D" id="3.90.1150.10">
    <property type="entry name" value="Aspartate Aminotransferase, domain 1"/>
    <property type="match status" value="1"/>
</dbReference>
<dbReference type="GO" id="GO:0030170">
    <property type="term" value="F:pyridoxal phosphate binding"/>
    <property type="evidence" value="ECO:0007669"/>
    <property type="project" value="InterPro"/>
</dbReference>
<proteinExistence type="inferred from homology"/>
<dbReference type="EC" id="2.5.1.48" evidence="6"/>
<dbReference type="KEGG" id="bths:CNY62_03970"/>
<dbReference type="FunFam" id="3.90.1150.10:FF:000070">
    <property type="entry name" value="Putative cystathionine gamma-synthase"/>
    <property type="match status" value="1"/>
</dbReference>
<protein>
    <submittedName>
        <fullName evidence="6">Cystathionine gamma-synthase</fullName>
        <ecNumber evidence="6">2.5.1.48</ecNumber>
    </submittedName>
</protein>
<dbReference type="EMBL" id="CP023483">
    <property type="protein sequence ID" value="ATF25613.1"/>
    <property type="molecule type" value="Genomic_DNA"/>
</dbReference>
<evidence type="ECO:0000256" key="1">
    <source>
        <dbReference type="ARBA" id="ARBA00001933"/>
    </source>
</evidence>
<dbReference type="InterPro" id="IPR015421">
    <property type="entry name" value="PyrdxlP-dep_Trfase_major"/>
</dbReference>
<dbReference type="PIRSF" id="PIRSF001434">
    <property type="entry name" value="CGS"/>
    <property type="match status" value="1"/>
</dbReference>